<dbReference type="GO" id="GO:0004671">
    <property type="term" value="F:protein C-terminal S-isoprenylcysteine carboxyl O-methyltransferase activity"/>
    <property type="evidence" value="ECO:0007669"/>
    <property type="project" value="InterPro"/>
</dbReference>
<dbReference type="GO" id="GO:0016020">
    <property type="term" value="C:membrane"/>
    <property type="evidence" value="ECO:0007669"/>
    <property type="project" value="UniProtKB-SubCell"/>
</dbReference>
<feature type="transmembrane region" description="Helical" evidence="5">
    <location>
        <begin position="12"/>
        <end position="29"/>
    </location>
</feature>
<comment type="subcellular location">
    <subcellularLocation>
        <location evidence="1">Membrane</location>
        <topology evidence="1">Multi-pass membrane protein</topology>
    </subcellularLocation>
</comment>
<dbReference type="EMBL" id="ANDB01000021">
    <property type="protein sequence ID" value="EPW15547.1"/>
    <property type="molecule type" value="Genomic_DNA"/>
</dbReference>
<dbReference type="GO" id="GO:0032259">
    <property type="term" value="P:methylation"/>
    <property type="evidence" value="ECO:0007669"/>
    <property type="project" value="UniProtKB-KW"/>
</dbReference>
<keyword evidence="2 5" id="KW-0812">Transmembrane</keyword>
<evidence type="ECO:0000256" key="4">
    <source>
        <dbReference type="ARBA" id="ARBA00023136"/>
    </source>
</evidence>
<dbReference type="Proteomes" id="UP000015267">
    <property type="component" value="Unassembled WGS sequence"/>
</dbReference>
<dbReference type="PANTHER" id="PTHR43847">
    <property type="entry name" value="BLL3993 PROTEIN"/>
    <property type="match status" value="1"/>
</dbReference>
<protein>
    <submittedName>
        <fullName evidence="6">Isoprenylcysteine carboxyl methyltransferase</fullName>
    </submittedName>
</protein>
<keyword evidence="6" id="KW-0489">Methyltransferase</keyword>
<feature type="transmembrane region" description="Helical" evidence="5">
    <location>
        <begin position="35"/>
        <end position="52"/>
    </location>
</feature>
<dbReference type="PANTHER" id="PTHR43847:SF1">
    <property type="entry name" value="BLL3993 PROTEIN"/>
    <property type="match status" value="1"/>
</dbReference>
<dbReference type="AlphaFoldDB" id="A0AAV3JLK0"/>
<evidence type="ECO:0000313" key="6">
    <source>
        <dbReference type="EMBL" id="EPW15547.1"/>
    </source>
</evidence>
<sequence>MYKVKERKSLRSFFVIVHIGLTYGVILCIDKRKDTNMVLAIILVTFLIRLIFLKRSIENEKRILSNGGQEFGVENTKRLTLAHIIFYLSCFVEAMVHKTNFDGMSMVGLVLLIFSMLMLMLVIHLLGDIWTVKLMLVNNHKFVDHFLFRTVKHPNYFLNILPELVGLALVSHAYVTFIFIFPVYAVILYQRIAEEEKLLQEVIIPNGRMKG</sequence>
<feature type="transmembrane region" description="Helical" evidence="5">
    <location>
        <begin position="164"/>
        <end position="189"/>
    </location>
</feature>
<reference evidence="6 7" key="1">
    <citation type="submission" date="2012-10" db="EMBL/GenBank/DDBJ databases">
        <authorList>
            <person name="Zadoks R.N."/>
            <person name="Moroni P."/>
            <person name="Richards V.P."/>
            <person name="Durkin S.A.S."/>
            <person name="Kim M."/>
            <person name="Pavinski Bitar P.D."/>
            <person name="Stanhope M.J."/>
            <person name="Town C.D."/>
            <person name="Venter J.C."/>
        </authorList>
    </citation>
    <scope>NUCLEOTIDE SEQUENCE [LARGE SCALE GENOMIC DNA]</scope>
    <source>
        <strain evidence="6 7">CCUG 29376</strain>
    </source>
</reference>
<evidence type="ECO:0000256" key="1">
    <source>
        <dbReference type="ARBA" id="ARBA00004141"/>
    </source>
</evidence>
<dbReference type="InterPro" id="IPR052527">
    <property type="entry name" value="Metal_cation-efflux_comp"/>
</dbReference>
<dbReference type="InterPro" id="IPR007269">
    <property type="entry name" value="ICMT_MeTrfase"/>
</dbReference>
<dbReference type="Pfam" id="PF04140">
    <property type="entry name" value="ICMT"/>
    <property type="match status" value="1"/>
</dbReference>
<comment type="caution">
    <text evidence="6">The sequence shown here is derived from an EMBL/GenBank/DDBJ whole genome shotgun (WGS) entry which is preliminary data.</text>
</comment>
<keyword evidence="6" id="KW-0808">Transferase</keyword>
<evidence type="ECO:0000256" key="5">
    <source>
        <dbReference type="SAM" id="Phobius"/>
    </source>
</evidence>
<name>A0AAV3JLK0_STRAG</name>
<proteinExistence type="predicted"/>
<keyword evidence="3 5" id="KW-1133">Transmembrane helix</keyword>
<keyword evidence="4 5" id="KW-0472">Membrane</keyword>
<evidence type="ECO:0000256" key="3">
    <source>
        <dbReference type="ARBA" id="ARBA00022989"/>
    </source>
</evidence>
<feature type="transmembrane region" description="Helical" evidence="5">
    <location>
        <begin position="106"/>
        <end position="126"/>
    </location>
</feature>
<gene>
    <name evidence="6" type="ORF">SAG0055_03325</name>
</gene>
<accession>A0AAV3JLK0</accession>
<dbReference type="Gene3D" id="1.20.120.1630">
    <property type="match status" value="1"/>
</dbReference>
<evidence type="ECO:0000256" key="2">
    <source>
        <dbReference type="ARBA" id="ARBA00022692"/>
    </source>
</evidence>
<organism evidence="6 7">
    <name type="scientific">Streptococcus agalactiae CCUG 29376</name>
    <dbReference type="NCBI Taxonomy" id="1105255"/>
    <lineage>
        <taxon>Bacteria</taxon>
        <taxon>Bacillati</taxon>
        <taxon>Bacillota</taxon>
        <taxon>Bacilli</taxon>
        <taxon>Lactobacillales</taxon>
        <taxon>Streptococcaceae</taxon>
        <taxon>Streptococcus</taxon>
    </lineage>
</organism>
<evidence type="ECO:0000313" key="7">
    <source>
        <dbReference type="Proteomes" id="UP000015267"/>
    </source>
</evidence>